<proteinExistence type="predicted"/>
<comment type="caution">
    <text evidence="1">The sequence shown here is derived from an EMBL/GenBank/DDBJ whole genome shotgun (WGS) entry which is preliminary data.</text>
</comment>
<reference evidence="1 2" key="1">
    <citation type="submission" date="2023-01" db="EMBL/GenBank/DDBJ databases">
        <authorList>
            <person name="Whitehead M."/>
        </authorList>
    </citation>
    <scope>NUCLEOTIDE SEQUENCE [LARGE SCALE GENOMIC DNA]</scope>
</reference>
<gene>
    <name evidence="1" type="ORF">MEUPH1_LOCUS1587</name>
</gene>
<sequence length="90" mass="9949">MVTIIGGITKGVCCYSYTSILLYVSDTVLSEFLLRLISDLIKDIPTLAPDYILEVKLVSLPVQAPAPVVEWINRYSSYDKVLIIIAGIDD</sequence>
<accession>A0AAV0VNS8</accession>
<keyword evidence="2" id="KW-1185">Reference proteome</keyword>
<dbReference type="EMBL" id="CARXXK010000001">
    <property type="protein sequence ID" value="CAI6344456.1"/>
    <property type="molecule type" value="Genomic_DNA"/>
</dbReference>
<organism evidence="1 2">
    <name type="scientific">Macrosiphum euphorbiae</name>
    <name type="common">potato aphid</name>
    <dbReference type="NCBI Taxonomy" id="13131"/>
    <lineage>
        <taxon>Eukaryota</taxon>
        <taxon>Metazoa</taxon>
        <taxon>Ecdysozoa</taxon>
        <taxon>Arthropoda</taxon>
        <taxon>Hexapoda</taxon>
        <taxon>Insecta</taxon>
        <taxon>Pterygota</taxon>
        <taxon>Neoptera</taxon>
        <taxon>Paraneoptera</taxon>
        <taxon>Hemiptera</taxon>
        <taxon>Sternorrhyncha</taxon>
        <taxon>Aphidomorpha</taxon>
        <taxon>Aphidoidea</taxon>
        <taxon>Aphididae</taxon>
        <taxon>Macrosiphini</taxon>
        <taxon>Macrosiphum</taxon>
    </lineage>
</organism>
<name>A0AAV0VNS8_9HEMI</name>
<dbReference type="AlphaFoldDB" id="A0AAV0VNS8"/>
<protein>
    <submittedName>
        <fullName evidence="1">Uncharacterized protein</fullName>
    </submittedName>
</protein>
<dbReference type="Proteomes" id="UP001160148">
    <property type="component" value="Unassembled WGS sequence"/>
</dbReference>
<evidence type="ECO:0000313" key="2">
    <source>
        <dbReference type="Proteomes" id="UP001160148"/>
    </source>
</evidence>
<evidence type="ECO:0000313" key="1">
    <source>
        <dbReference type="EMBL" id="CAI6344456.1"/>
    </source>
</evidence>